<dbReference type="SUPFAM" id="SSF47986">
    <property type="entry name" value="DEATH domain"/>
    <property type="match status" value="1"/>
</dbReference>
<dbReference type="AlphaFoldDB" id="A0A670Y155"/>
<accession>A0A670Y155</accession>
<dbReference type="Gene3D" id="1.10.533.10">
    <property type="entry name" value="Death Domain, Fas"/>
    <property type="match status" value="1"/>
</dbReference>
<keyword evidence="1" id="KW-0472">Membrane</keyword>
<reference evidence="3" key="2">
    <citation type="submission" date="2025-09" db="UniProtKB">
        <authorList>
            <consortium name="Ensembl"/>
        </authorList>
    </citation>
    <scope>IDENTIFICATION</scope>
</reference>
<dbReference type="InterPro" id="IPR011029">
    <property type="entry name" value="DEATH-like_dom_sf"/>
</dbReference>
<feature type="transmembrane region" description="Helical" evidence="1">
    <location>
        <begin position="98"/>
        <end position="119"/>
    </location>
</feature>
<keyword evidence="1" id="KW-1133">Transmembrane helix</keyword>
<proteinExistence type="predicted"/>
<dbReference type="Proteomes" id="UP000472273">
    <property type="component" value="Unplaced"/>
</dbReference>
<dbReference type="Ensembl" id="ENSPTXT00000002423.1">
    <property type="protein sequence ID" value="ENSPTXP00000002355.1"/>
    <property type="gene ID" value="ENSPTXG00000001850.1"/>
</dbReference>
<feature type="domain" description="Pyrin" evidence="2">
    <location>
        <begin position="1"/>
        <end position="88"/>
    </location>
</feature>
<dbReference type="CDD" id="cd08321">
    <property type="entry name" value="Pyrin_ASC-like"/>
    <property type="match status" value="1"/>
</dbReference>
<dbReference type="PROSITE" id="PS50824">
    <property type="entry name" value="DAPIN"/>
    <property type="match status" value="1"/>
</dbReference>
<name>A0A670Y155_PSETE</name>
<dbReference type="InterPro" id="IPR004020">
    <property type="entry name" value="DAPIN"/>
</dbReference>
<protein>
    <recommendedName>
        <fullName evidence="2">Pyrin domain-containing protein</fullName>
    </recommendedName>
</protein>
<evidence type="ECO:0000256" key="1">
    <source>
        <dbReference type="SAM" id="Phobius"/>
    </source>
</evidence>
<keyword evidence="1" id="KW-0812">Transmembrane</keyword>
<keyword evidence="4" id="KW-1185">Reference proteome</keyword>
<dbReference type="GeneTree" id="ENSGT01140000284023"/>
<evidence type="ECO:0000313" key="3">
    <source>
        <dbReference type="Ensembl" id="ENSPTXP00000002355.1"/>
    </source>
</evidence>
<evidence type="ECO:0000313" key="4">
    <source>
        <dbReference type="Proteomes" id="UP000472273"/>
    </source>
</evidence>
<evidence type="ECO:0000259" key="2">
    <source>
        <dbReference type="PROSITE" id="PS50824"/>
    </source>
</evidence>
<reference evidence="3" key="1">
    <citation type="submission" date="2025-08" db="UniProtKB">
        <authorList>
            <consortium name="Ensembl"/>
        </authorList>
    </citation>
    <scope>IDENTIFICATION</scope>
</reference>
<sequence>MLVKENIYNALMELTENQFKLFKWWLNYIGYNGKKNIPKISLEEADHQDVVDLLFQYYGEDALEVCIDVLKKCNRNDLAKTLEEAEQKGKKTQHITEIAIVFRLIYCFTVLYTGIQLVLTSSPKLLVNCLGSSENRLKVKCKRGFSLSLPLQLIVPGRQPRTT</sequence>
<dbReference type="Pfam" id="PF02758">
    <property type="entry name" value="PYRIN"/>
    <property type="match status" value="1"/>
</dbReference>
<dbReference type="SMART" id="SM01289">
    <property type="entry name" value="PYRIN"/>
    <property type="match status" value="1"/>
</dbReference>
<organism evidence="3 4">
    <name type="scientific">Pseudonaja textilis</name>
    <name type="common">Eastern brown snake</name>
    <dbReference type="NCBI Taxonomy" id="8673"/>
    <lineage>
        <taxon>Eukaryota</taxon>
        <taxon>Metazoa</taxon>
        <taxon>Chordata</taxon>
        <taxon>Craniata</taxon>
        <taxon>Vertebrata</taxon>
        <taxon>Euteleostomi</taxon>
        <taxon>Lepidosauria</taxon>
        <taxon>Squamata</taxon>
        <taxon>Bifurcata</taxon>
        <taxon>Unidentata</taxon>
        <taxon>Episquamata</taxon>
        <taxon>Toxicofera</taxon>
        <taxon>Serpentes</taxon>
        <taxon>Colubroidea</taxon>
        <taxon>Elapidae</taxon>
        <taxon>Hydrophiinae</taxon>
        <taxon>Pseudonaja</taxon>
    </lineage>
</organism>